<evidence type="ECO:0000313" key="3">
    <source>
        <dbReference type="Proteomes" id="UP000277577"/>
    </source>
</evidence>
<name>A0ABY6T8G0_9GAMM</name>
<feature type="compositionally biased region" description="Polar residues" evidence="1">
    <location>
        <begin position="1"/>
        <end position="10"/>
    </location>
</feature>
<keyword evidence="3" id="KW-1185">Reference proteome</keyword>
<dbReference type="EMBL" id="LR134173">
    <property type="protein sequence ID" value="VEB38377.1"/>
    <property type="molecule type" value="Genomic_DNA"/>
</dbReference>
<evidence type="ECO:0000256" key="1">
    <source>
        <dbReference type="SAM" id="MobiDB-lite"/>
    </source>
</evidence>
<dbReference type="Proteomes" id="UP000277577">
    <property type="component" value="Chromosome"/>
</dbReference>
<accession>A0ABY6T8G0</accession>
<evidence type="ECO:0000313" key="2">
    <source>
        <dbReference type="EMBL" id="VEB38377.1"/>
    </source>
</evidence>
<proteinExistence type="predicted"/>
<reference evidence="2 3" key="1">
    <citation type="submission" date="2018-12" db="EMBL/GenBank/DDBJ databases">
        <authorList>
            <consortium name="Pathogen Informatics"/>
        </authorList>
    </citation>
    <scope>NUCLEOTIDE SEQUENCE [LARGE SCALE GENOMIC DNA]</scope>
    <source>
        <strain evidence="2 3">NCTC11976</strain>
    </source>
</reference>
<sequence>MLDDTSSTICSLDEAQRDLPHPEDERDIFRSSTV</sequence>
<organism evidence="2 3">
    <name type="scientific">Legionella cherrii</name>
    <dbReference type="NCBI Taxonomy" id="28084"/>
    <lineage>
        <taxon>Bacteria</taxon>
        <taxon>Pseudomonadati</taxon>
        <taxon>Pseudomonadota</taxon>
        <taxon>Gammaproteobacteria</taxon>
        <taxon>Legionellales</taxon>
        <taxon>Legionellaceae</taxon>
        <taxon>Legionella</taxon>
    </lineage>
</organism>
<feature type="region of interest" description="Disordered" evidence="1">
    <location>
        <begin position="1"/>
        <end position="34"/>
    </location>
</feature>
<feature type="compositionally biased region" description="Basic and acidic residues" evidence="1">
    <location>
        <begin position="14"/>
        <end position="34"/>
    </location>
</feature>
<gene>
    <name evidence="2" type="ORF">NCTC11976_02703</name>
</gene>
<protein>
    <submittedName>
        <fullName evidence="2">Uncharacterized protein</fullName>
    </submittedName>
</protein>